<keyword evidence="3 4" id="KW-0732">Signal</keyword>
<organism evidence="5 6">
    <name type="scientific">Saccharothrix tamanrassetensis</name>
    <dbReference type="NCBI Taxonomy" id="1051531"/>
    <lineage>
        <taxon>Bacteria</taxon>
        <taxon>Bacillati</taxon>
        <taxon>Actinomycetota</taxon>
        <taxon>Actinomycetes</taxon>
        <taxon>Pseudonocardiales</taxon>
        <taxon>Pseudonocardiaceae</taxon>
        <taxon>Saccharothrix</taxon>
    </lineage>
</organism>
<dbReference type="Pfam" id="PF01547">
    <property type="entry name" value="SBP_bac_1"/>
    <property type="match status" value="1"/>
</dbReference>
<keyword evidence="2" id="KW-0813">Transport</keyword>
<evidence type="ECO:0000256" key="3">
    <source>
        <dbReference type="ARBA" id="ARBA00022729"/>
    </source>
</evidence>
<reference evidence="5 6" key="1">
    <citation type="submission" date="2020-08" db="EMBL/GenBank/DDBJ databases">
        <title>Genomic Encyclopedia of Type Strains, Phase III (KMG-III): the genomes of soil and plant-associated and newly described type strains.</title>
        <authorList>
            <person name="Whitman W."/>
        </authorList>
    </citation>
    <scope>NUCLEOTIDE SEQUENCE [LARGE SCALE GENOMIC DNA]</scope>
    <source>
        <strain evidence="5 6">CECT 8640</strain>
    </source>
</reference>
<protein>
    <submittedName>
        <fullName evidence="5">Multiple sugar transport system substrate-binding protein</fullName>
    </submittedName>
</protein>
<evidence type="ECO:0000313" key="5">
    <source>
        <dbReference type="EMBL" id="MBB5957046.1"/>
    </source>
</evidence>
<keyword evidence="6" id="KW-1185">Reference proteome</keyword>
<dbReference type="GO" id="GO:0042956">
    <property type="term" value="P:maltodextrin transmembrane transport"/>
    <property type="evidence" value="ECO:0007669"/>
    <property type="project" value="TreeGrafter"/>
</dbReference>
<comment type="similarity">
    <text evidence="1">Belongs to the bacterial solute-binding protein 1 family.</text>
</comment>
<name>A0A841CNC4_9PSEU</name>
<dbReference type="PANTHER" id="PTHR30061">
    <property type="entry name" value="MALTOSE-BINDING PERIPLASMIC PROTEIN"/>
    <property type="match status" value="1"/>
</dbReference>
<dbReference type="PROSITE" id="PS51257">
    <property type="entry name" value="PROKAR_LIPOPROTEIN"/>
    <property type="match status" value="1"/>
</dbReference>
<dbReference type="Gene3D" id="3.40.190.10">
    <property type="entry name" value="Periplasmic binding protein-like II"/>
    <property type="match status" value="1"/>
</dbReference>
<sequence length="418" mass="45255">MNNRWWKVALAATVVLGASACGGAASSDGPVTITYAVWDKEQVPAMEKIAAEFEKAHSNVDVKVQLTSNKEYWTKLQTAVTGGSAPDVFWMNGPRFQLYASQGVLLPLDEQIDAAKVDTGAFPEALVDLYTYQGKKYGLPKDFDTIGLWYNKTLFDAAGVGYPDANWTWDDLREAARKLTDPAKGQYGIAAAADSQANYYNTIFQAGGSVISADGKKSGFDDPATVEGLRFWVDLINKDKVSPTIQQMSDTEPAQMFSSGKVAMYYGGSWEAVGFAKNADLTGKVDVAPLPKGKKEAVVIHGLSNVAYAKSKHPEEAARFAVFAGSPEAQRIQAETGAVISAYQGTQDAWLKATPQYRLQAFLDQVPDSVPLPHSKNTAAWTKKAEELLLKAWSGEQDVTEVAKTLAEAVNTELGNEK</sequence>
<evidence type="ECO:0000256" key="4">
    <source>
        <dbReference type="SAM" id="SignalP"/>
    </source>
</evidence>
<evidence type="ECO:0000256" key="1">
    <source>
        <dbReference type="ARBA" id="ARBA00008520"/>
    </source>
</evidence>
<dbReference type="GO" id="GO:0015768">
    <property type="term" value="P:maltose transport"/>
    <property type="evidence" value="ECO:0007669"/>
    <property type="project" value="TreeGrafter"/>
</dbReference>
<feature type="chain" id="PRO_5038559594" evidence="4">
    <location>
        <begin position="21"/>
        <end position="418"/>
    </location>
</feature>
<keyword evidence="5" id="KW-0762">Sugar transport</keyword>
<dbReference type="Proteomes" id="UP000547510">
    <property type="component" value="Unassembled WGS sequence"/>
</dbReference>
<dbReference type="InterPro" id="IPR006059">
    <property type="entry name" value="SBP"/>
</dbReference>
<dbReference type="SUPFAM" id="SSF53850">
    <property type="entry name" value="Periplasmic binding protein-like II"/>
    <property type="match status" value="1"/>
</dbReference>
<dbReference type="CDD" id="cd13585">
    <property type="entry name" value="PBP2_TMBP_like"/>
    <property type="match status" value="1"/>
</dbReference>
<dbReference type="PANTHER" id="PTHR30061:SF50">
    <property type="entry name" value="MALTOSE_MALTODEXTRIN-BINDING PERIPLASMIC PROTEIN"/>
    <property type="match status" value="1"/>
</dbReference>
<evidence type="ECO:0000256" key="2">
    <source>
        <dbReference type="ARBA" id="ARBA00022448"/>
    </source>
</evidence>
<comment type="caution">
    <text evidence="5">The sequence shown here is derived from an EMBL/GenBank/DDBJ whole genome shotgun (WGS) entry which is preliminary data.</text>
</comment>
<dbReference type="AlphaFoldDB" id="A0A841CNC4"/>
<proteinExistence type="inferred from homology"/>
<evidence type="ECO:0000313" key="6">
    <source>
        <dbReference type="Proteomes" id="UP000547510"/>
    </source>
</evidence>
<gene>
    <name evidence="5" type="ORF">FHS29_003639</name>
</gene>
<feature type="signal peptide" evidence="4">
    <location>
        <begin position="1"/>
        <end position="20"/>
    </location>
</feature>
<accession>A0A841CNC4</accession>
<dbReference type="GO" id="GO:1901982">
    <property type="term" value="F:maltose binding"/>
    <property type="evidence" value="ECO:0007669"/>
    <property type="project" value="TreeGrafter"/>
</dbReference>
<dbReference type="EMBL" id="JACHJN010000005">
    <property type="protein sequence ID" value="MBB5957046.1"/>
    <property type="molecule type" value="Genomic_DNA"/>
</dbReference>
<dbReference type="RefSeq" id="WP_184691809.1">
    <property type="nucleotide sequence ID" value="NZ_JACHJN010000005.1"/>
</dbReference>
<dbReference type="GO" id="GO:0055052">
    <property type="term" value="C:ATP-binding cassette (ABC) transporter complex, substrate-binding subunit-containing"/>
    <property type="evidence" value="ECO:0007669"/>
    <property type="project" value="TreeGrafter"/>
</dbReference>